<dbReference type="FunCoup" id="A0A3P7E3V6">
    <property type="interactions" value="311"/>
</dbReference>
<evidence type="ECO:0000256" key="3">
    <source>
        <dbReference type="ARBA" id="ARBA00022729"/>
    </source>
</evidence>
<keyword evidence="5" id="KW-0521">NADP</keyword>
<protein>
    <recommendedName>
        <fullName evidence="9">All-trans-retinol 13,14-reductase</fullName>
    </recommendedName>
</protein>
<evidence type="ECO:0000256" key="1">
    <source>
        <dbReference type="ARBA" id="ARBA00005855"/>
    </source>
</evidence>
<dbReference type="OrthoDB" id="38045at2759"/>
<reference evidence="7 8" key="1">
    <citation type="submission" date="2018-11" db="EMBL/GenBank/DDBJ databases">
        <authorList>
            <consortium name="Pathogen Informatics"/>
        </authorList>
    </citation>
    <scope>NUCLEOTIDE SEQUENCE [LARGE SCALE GENOMIC DNA]</scope>
</reference>
<evidence type="ECO:0000313" key="8">
    <source>
        <dbReference type="Proteomes" id="UP000270924"/>
    </source>
</evidence>
<evidence type="ECO:0000313" key="7">
    <source>
        <dbReference type="EMBL" id="VDM11387.1"/>
    </source>
</evidence>
<evidence type="ECO:0000256" key="5">
    <source>
        <dbReference type="ARBA" id="ARBA00022857"/>
    </source>
</evidence>
<keyword evidence="3" id="KW-0732">Signal</keyword>
<evidence type="ECO:0000256" key="2">
    <source>
        <dbReference type="ARBA" id="ARBA00022630"/>
    </source>
</evidence>
<dbReference type="SUPFAM" id="SSF51905">
    <property type="entry name" value="FAD/NAD(P)-binding domain"/>
    <property type="match status" value="1"/>
</dbReference>
<accession>A0A3P7E3V6</accession>
<dbReference type="PRINTS" id="PR00420">
    <property type="entry name" value="RNGMNOXGNASE"/>
</dbReference>
<evidence type="ECO:0008006" key="9">
    <source>
        <dbReference type="Google" id="ProtNLM"/>
    </source>
</evidence>
<dbReference type="Gene3D" id="3.50.50.60">
    <property type="entry name" value="FAD/NAD(P)-binding domain"/>
    <property type="match status" value="2"/>
</dbReference>
<proteinExistence type="inferred from homology"/>
<keyword evidence="8" id="KW-1185">Reference proteome</keyword>
<keyword evidence="4" id="KW-0274">FAD</keyword>
<evidence type="ECO:0000256" key="4">
    <source>
        <dbReference type="ARBA" id="ARBA00022827"/>
    </source>
</evidence>
<keyword evidence="6" id="KW-0520">NAD</keyword>
<dbReference type="Pfam" id="PF13450">
    <property type="entry name" value="NAD_binding_8"/>
    <property type="match status" value="1"/>
</dbReference>
<dbReference type="InParanoid" id="A0A3P7E3V6"/>
<gene>
    <name evidence="7" type="ORF">WBA_LOCUS4773</name>
</gene>
<dbReference type="Proteomes" id="UP000270924">
    <property type="component" value="Unassembled WGS sequence"/>
</dbReference>
<dbReference type="InterPro" id="IPR036188">
    <property type="entry name" value="FAD/NAD-bd_sf"/>
</dbReference>
<dbReference type="OMA" id="AFMFADW"/>
<dbReference type="PANTHER" id="PTHR46091:SF3">
    <property type="entry name" value="AMINE OXIDASE DOMAIN-CONTAINING PROTEIN"/>
    <property type="match status" value="1"/>
</dbReference>
<comment type="similarity">
    <text evidence="1">Belongs to the carotenoid/retinoid oxidoreductase family. CrtISO subfamily.</text>
</comment>
<dbReference type="InterPro" id="IPR052206">
    <property type="entry name" value="Retinol_saturase"/>
</dbReference>
<name>A0A3P7E3V6_WUCBA</name>
<organism evidence="7 8">
    <name type="scientific">Wuchereria bancrofti</name>
    <dbReference type="NCBI Taxonomy" id="6293"/>
    <lineage>
        <taxon>Eukaryota</taxon>
        <taxon>Metazoa</taxon>
        <taxon>Ecdysozoa</taxon>
        <taxon>Nematoda</taxon>
        <taxon>Chromadorea</taxon>
        <taxon>Rhabditida</taxon>
        <taxon>Spirurina</taxon>
        <taxon>Spiruromorpha</taxon>
        <taxon>Filarioidea</taxon>
        <taxon>Onchocercidae</taxon>
        <taxon>Wuchereria</taxon>
    </lineage>
</organism>
<evidence type="ECO:0000256" key="6">
    <source>
        <dbReference type="ARBA" id="ARBA00023027"/>
    </source>
</evidence>
<sequence length="583" mass="66933">MICTGKSMDPPLSTEQIYSILRNRFNSSIVNEKWDVIIIGSGLSGLTVAKILAAAGRKVLVLEQHDRAGGSCHTFKLDKYEFDVGKYEGLHYVQDMYPEKELYRICSAITDSQVHWQKMEEPFDTIIIGERYYGRKTGNSMHFRDQLKLWFSEEANSIQNYFDFVLKCLNINLWWLTGVKHIPLFFVRLLSKFSLINFFTNLFKYCELNLIDVMKSYGLSDEVKAVISYYFVNYGIPPNRASFLQHHLFLMENGYYPIGGAAFLIASIIRSIQKFGGKVIVQADVQEIVFDNGRVNGVKVKHGSFEYIIQTSLVVSTAPIIKTFNELIPQNIVRNSVMSKKVNQLNSLETMPIGGFQAYIGLSGAQNNLRLPSNNFFWYKNSNPYEFDHYLSLSSSEAVEYGCPAQMFICFPSAKDPTWDERNPGSSTCQLISLANPAWFEEFKDTSKKNSIKRLNRAEYTELKHVIGELMLSQFLTLFPNLKSHITYVEFSTPLTQQYYMRNAHGEYYSLTQQIDRFKLKFWSELRCKTDLPGLYLSGQDVLFCGIASVLYSGLITAGNILERNLLKDLEEAYNEQMDCDRK</sequence>
<dbReference type="AlphaFoldDB" id="A0A3P7E3V6"/>
<keyword evidence="2" id="KW-0285">Flavoprotein</keyword>
<dbReference type="PANTHER" id="PTHR46091">
    <property type="entry name" value="BLR7054 PROTEIN"/>
    <property type="match status" value="1"/>
</dbReference>
<dbReference type="EMBL" id="UYWW01002100">
    <property type="protein sequence ID" value="VDM11387.1"/>
    <property type="molecule type" value="Genomic_DNA"/>
</dbReference>